<name>A0A133KPY9_HEYCO</name>
<accession>A0A133KPY9</accession>
<dbReference type="Pfam" id="PF12679">
    <property type="entry name" value="ABC2_membrane_2"/>
    <property type="match status" value="1"/>
</dbReference>
<organism evidence="1 2">
    <name type="scientific">Heyndrickxia coagulans</name>
    <name type="common">Weizmannia coagulans</name>
    <dbReference type="NCBI Taxonomy" id="1398"/>
    <lineage>
        <taxon>Bacteria</taxon>
        <taxon>Bacillati</taxon>
        <taxon>Bacillota</taxon>
        <taxon>Bacilli</taxon>
        <taxon>Bacillales</taxon>
        <taxon>Bacillaceae</taxon>
        <taxon>Heyndrickxia</taxon>
    </lineage>
</organism>
<dbReference type="Proteomes" id="UP000070376">
    <property type="component" value="Unassembled WGS sequence"/>
</dbReference>
<proteinExistence type="predicted"/>
<dbReference type="RefSeq" id="WP_035189491.1">
    <property type="nucleotide sequence ID" value="NZ_CP058594.1"/>
</dbReference>
<dbReference type="PATRIC" id="fig|1398.22.peg.1982"/>
<dbReference type="EMBL" id="LRPN01000072">
    <property type="protein sequence ID" value="KWZ81565.1"/>
    <property type="molecule type" value="Genomic_DNA"/>
</dbReference>
<evidence type="ECO:0000313" key="1">
    <source>
        <dbReference type="EMBL" id="KWZ81565.1"/>
    </source>
</evidence>
<sequence>MIQLIYNEQLKLWKKKRILVIILIIACLVPIFTYAQYKESKALQEKIGTTDWRVKLQKQIVDTQNRLGSASLSDDFKKYLRITLSQEQYYLNHNINPNAPGAPTFMRVFIENAIGMLLPLFVMVAASDIVSAEAGSGTIKLLLTRPVKRWRILLSKYIAMLLSVSFILLCTAVFTYGISGLVFGYHGWNMPILTGFTIKGDELLTSHVHAVSQWKYLLMAFGLAWFVGVVSGSLTFMLSVLLRSTAAVMGIMLSSLIAGAILTNMVSAWPSAKYLFMVNLQLTNYLNGTSPPVAGMTLGFSVAVLLVWLFLSLVVSFVVFTKRDVY</sequence>
<evidence type="ECO:0000313" key="2">
    <source>
        <dbReference type="Proteomes" id="UP000070376"/>
    </source>
</evidence>
<dbReference type="AlphaFoldDB" id="A0A133KPY9"/>
<reference evidence="2" key="1">
    <citation type="submission" date="2016-01" db="EMBL/GenBank/DDBJ databases">
        <authorList>
            <person name="Mitreva M."/>
            <person name="Pepin K.H."/>
            <person name="Mihindukulasuriya K.A."/>
            <person name="Fulton R."/>
            <person name="Fronick C."/>
            <person name="O'Laughlin M."/>
            <person name="Miner T."/>
            <person name="Herter B."/>
            <person name="Rosa B.A."/>
            <person name="Cordes M."/>
            <person name="Tomlinson C."/>
            <person name="Wollam A."/>
            <person name="Palsikar V.B."/>
            <person name="Mardis E.R."/>
            <person name="Wilson R.K."/>
        </authorList>
    </citation>
    <scope>NUCLEOTIDE SEQUENCE [LARGE SCALE GENOMIC DNA]</scope>
    <source>
        <strain evidence="2">GED7749B</strain>
    </source>
</reference>
<dbReference type="PANTHER" id="PTHR37305">
    <property type="entry name" value="INTEGRAL MEMBRANE PROTEIN-RELATED"/>
    <property type="match status" value="1"/>
</dbReference>
<dbReference type="PANTHER" id="PTHR37305:SF2">
    <property type="entry name" value="BACITRACIN TRANSPORT PERMEASE PROTEIN BCRB"/>
    <property type="match status" value="1"/>
</dbReference>
<protein>
    <submittedName>
        <fullName evidence="1">Uncharacterized protein</fullName>
    </submittedName>
</protein>
<comment type="caution">
    <text evidence="1">The sequence shown here is derived from an EMBL/GenBank/DDBJ whole genome shotgun (WGS) entry which is preliminary data.</text>
</comment>
<dbReference type="GO" id="GO:0140359">
    <property type="term" value="F:ABC-type transporter activity"/>
    <property type="evidence" value="ECO:0007669"/>
    <property type="project" value="InterPro"/>
</dbReference>
<gene>
    <name evidence="1" type="ORF">HMPREF3213_01980</name>
</gene>
<dbReference type="GO" id="GO:0005886">
    <property type="term" value="C:plasma membrane"/>
    <property type="evidence" value="ECO:0007669"/>
    <property type="project" value="UniProtKB-SubCell"/>
</dbReference>